<evidence type="ECO:0000256" key="1">
    <source>
        <dbReference type="SAM" id="Phobius"/>
    </source>
</evidence>
<proteinExistence type="predicted"/>
<keyword evidence="1" id="KW-0472">Membrane</keyword>
<dbReference type="AlphaFoldDB" id="A0A6H1ZM73"/>
<feature type="transmembrane region" description="Helical" evidence="1">
    <location>
        <begin position="20"/>
        <end position="41"/>
    </location>
</feature>
<sequence length="54" mass="6158">MEELVKVINQFGVTALWGIVLYKLLEFAELMGVFLLIGYGIKKAWPSMKKILVD</sequence>
<evidence type="ECO:0000313" key="2">
    <source>
        <dbReference type="EMBL" id="QJA48300.1"/>
    </source>
</evidence>
<gene>
    <name evidence="2" type="ORF">TM448A00891_0035</name>
    <name evidence="3" type="ORF">TM448B00218_0087</name>
</gene>
<evidence type="ECO:0000313" key="3">
    <source>
        <dbReference type="EMBL" id="QJH94444.1"/>
    </source>
</evidence>
<protein>
    <submittedName>
        <fullName evidence="2">Uncharacterized protein</fullName>
    </submittedName>
</protein>
<accession>A0A6H1ZM73</accession>
<dbReference type="EMBL" id="MT144078">
    <property type="protein sequence ID" value="QJA48300.1"/>
    <property type="molecule type" value="Genomic_DNA"/>
</dbReference>
<dbReference type="EMBL" id="MT144600">
    <property type="protein sequence ID" value="QJH94444.1"/>
    <property type="molecule type" value="Genomic_DNA"/>
</dbReference>
<reference evidence="2" key="1">
    <citation type="submission" date="2020-03" db="EMBL/GenBank/DDBJ databases">
        <title>The deep terrestrial virosphere.</title>
        <authorList>
            <person name="Holmfeldt K."/>
            <person name="Nilsson E."/>
            <person name="Simone D."/>
            <person name="Lopez-Fernandez M."/>
            <person name="Wu X."/>
            <person name="de Brujin I."/>
            <person name="Lundin D."/>
            <person name="Andersson A."/>
            <person name="Bertilsson S."/>
            <person name="Dopson M."/>
        </authorList>
    </citation>
    <scope>NUCLEOTIDE SEQUENCE</scope>
    <source>
        <strain evidence="2">TM448A00891</strain>
        <strain evidence="3">TM448B00218</strain>
    </source>
</reference>
<organism evidence="2">
    <name type="scientific">viral metagenome</name>
    <dbReference type="NCBI Taxonomy" id="1070528"/>
    <lineage>
        <taxon>unclassified sequences</taxon>
        <taxon>metagenomes</taxon>
        <taxon>organismal metagenomes</taxon>
    </lineage>
</organism>
<keyword evidence="1" id="KW-0812">Transmembrane</keyword>
<name>A0A6H1ZM73_9ZZZZ</name>
<keyword evidence="1" id="KW-1133">Transmembrane helix</keyword>